<evidence type="ECO:0000256" key="4">
    <source>
        <dbReference type="ARBA" id="ARBA00022786"/>
    </source>
</evidence>
<keyword evidence="4" id="KW-0833">Ubl conjugation pathway</keyword>
<dbReference type="PROSITE" id="PS50294">
    <property type="entry name" value="WD_REPEATS_REGION"/>
    <property type="match status" value="1"/>
</dbReference>
<dbReference type="InterPro" id="IPR019775">
    <property type="entry name" value="WD40_repeat_CS"/>
</dbReference>
<dbReference type="Gene3D" id="2.130.10.10">
    <property type="entry name" value="YVTN repeat-like/Quinoprotein amine dehydrogenase"/>
    <property type="match status" value="2"/>
</dbReference>
<dbReference type="AlphaFoldDB" id="A0A0P1BJU2"/>
<dbReference type="PROSITE" id="PS00678">
    <property type="entry name" value="WD_REPEATS_1"/>
    <property type="match status" value="1"/>
</dbReference>
<evidence type="ECO:0000256" key="1">
    <source>
        <dbReference type="ARBA" id="ARBA00004906"/>
    </source>
</evidence>
<dbReference type="SMART" id="SM00320">
    <property type="entry name" value="WD40"/>
    <property type="match status" value="6"/>
</dbReference>
<feature type="compositionally biased region" description="Basic residues" evidence="7">
    <location>
        <begin position="176"/>
        <end position="185"/>
    </location>
</feature>
<feature type="region of interest" description="Disordered" evidence="7">
    <location>
        <begin position="1"/>
        <end position="60"/>
    </location>
</feature>
<dbReference type="GO" id="GO:0005634">
    <property type="term" value="C:nucleus"/>
    <property type="evidence" value="ECO:0007669"/>
    <property type="project" value="TreeGrafter"/>
</dbReference>
<comment type="pathway">
    <text evidence="1">Protein modification; protein ubiquitination.</text>
</comment>
<dbReference type="GO" id="GO:0043161">
    <property type="term" value="P:proteasome-mediated ubiquitin-dependent protein catabolic process"/>
    <property type="evidence" value="ECO:0007669"/>
    <property type="project" value="TreeGrafter"/>
</dbReference>
<dbReference type="InterPro" id="IPR036322">
    <property type="entry name" value="WD40_repeat_dom_sf"/>
</dbReference>
<feature type="compositionally biased region" description="Low complexity" evidence="7">
    <location>
        <begin position="8"/>
        <end position="21"/>
    </location>
</feature>
<feature type="compositionally biased region" description="Low complexity" evidence="7">
    <location>
        <begin position="33"/>
        <end position="60"/>
    </location>
</feature>
<keyword evidence="2 6" id="KW-0853">WD repeat</keyword>
<feature type="region of interest" description="Disordered" evidence="7">
    <location>
        <begin position="542"/>
        <end position="565"/>
    </location>
</feature>
<evidence type="ECO:0000313" key="9">
    <source>
        <dbReference type="Proteomes" id="UP000054845"/>
    </source>
</evidence>
<keyword evidence="9" id="KW-1185">Reference proteome</keyword>
<organism evidence="8 9">
    <name type="scientific">Ceraceosorus bombacis</name>
    <dbReference type="NCBI Taxonomy" id="401625"/>
    <lineage>
        <taxon>Eukaryota</taxon>
        <taxon>Fungi</taxon>
        <taxon>Dikarya</taxon>
        <taxon>Basidiomycota</taxon>
        <taxon>Ustilaginomycotina</taxon>
        <taxon>Exobasidiomycetes</taxon>
        <taxon>Ceraceosorales</taxon>
        <taxon>Ceraceosoraceae</taxon>
        <taxon>Ceraceosorus</taxon>
    </lineage>
</organism>
<dbReference type="InterPro" id="IPR051865">
    <property type="entry name" value="WD-repeat_CDT2_adapter"/>
</dbReference>
<dbReference type="PROSITE" id="PS50082">
    <property type="entry name" value="WD_REPEATS_2"/>
    <property type="match status" value="2"/>
</dbReference>
<keyword evidence="3" id="KW-0677">Repeat</keyword>
<dbReference type="STRING" id="401625.A0A0P1BJU2"/>
<evidence type="ECO:0000256" key="6">
    <source>
        <dbReference type="PROSITE-ProRule" id="PRU00221"/>
    </source>
</evidence>
<dbReference type="PANTHER" id="PTHR22852:SF0">
    <property type="entry name" value="DENTICLELESS PROTEIN HOMOLOG"/>
    <property type="match status" value="1"/>
</dbReference>
<evidence type="ECO:0000313" key="8">
    <source>
        <dbReference type="EMBL" id="CEH16177.1"/>
    </source>
</evidence>
<proteinExistence type="inferred from homology"/>
<dbReference type="Proteomes" id="UP000054845">
    <property type="component" value="Unassembled WGS sequence"/>
</dbReference>
<evidence type="ECO:0000256" key="5">
    <source>
        <dbReference type="ARBA" id="ARBA00038344"/>
    </source>
</evidence>
<comment type="similarity">
    <text evidence="5">Belongs to the WD repeat cdt2 family.</text>
</comment>
<dbReference type="GO" id="GO:0030674">
    <property type="term" value="F:protein-macromolecule adaptor activity"/>
    <property type="evidence" value="ECO:0007669"/>
    <property type="project" value="TreeGrafter"/>
</dbReference>
<sequence>MHHDDRASSSQPRCESSSQASPNKRRYPDLLDSSPALATPSTSATSHRASSSSACSPLLNSSKPTIARNALLPNVGRSLFGFGSSPISFLQASPAASRRDRVQVRDDGGNRANENAIATARTPPPARTSAFIVKGTVTPSRAARFFLPVHANMRRSAEAVSNTTDASPARTAARTSGRRGTKRSRRTDDSAHNTPHALSSTSMSRRCPTLDTLSDSDSSSDRDDDPFCSSPLRKVARQNPFRVASPNASIQLPCALRALSIQRDVGSAWMSMRSAMPRCAIFAAGRGVVPRTSYLDSFAPKAHFCLDPITEDAGPELPLCGSFSYSARFPSGNESRWLASGTNSGNLVLVDCADTSGQRQLVWNAHRGSTFDLAWRDDDRRILSGGSDYFVKIWDAETGLCTGTFAGHSGSPRSVAWDPTSASGSLFSSAGRDGSVLVYDDRVHESGSADATQPVLRIDCAHPSAVSMRGKRAARGTSTAAKGVMSLVYLPTRGQHAIASAGCADGVVKMWDLRHVGEECAAVDFDASSRGALADVTNLAKSSGARGKKRSRAAERKDGETRPCASSVDVSARQHGCVKSSHGISSLVASDTDLFAASTDGNIHALSIAGLANSAISTMGITSFAHPSHKGNTLYARLALAPDQQTLALGCRNGDATLWDIKAAMAEPNARPAVLRSPLSNAEINAVAFTSDSEHGTTLATLADDFIVRLWAPTT</sequence>
<feature type="compositionally biased region" description="Polar residues" evidence="7">
    <location>
        <begin position="192"/>
        <end position="204"/>
    </location>
</feature>
<feature type="compositionally biased region" description="Basic and acidic residues" evidence="7">
    <location>
        <begin position="97"/>
        <end position="109"/>
    </location>
</feature>
<reference evidence="8 9" key="1">
    <citation type="submission" date="2014-09" db="EMBL/GenBank/DDBJ databases">
        <authorList>
            <person name="Magalhaes I.L.F."/>
            <person name="Oliveira U."/>
            <person name="Santos F.R."/>
            <person name="Vidigal T.H.D.A."/>
            <person name="Brescovit A.D."/>
            <person name="Santos A.J."/>
        </authorList>
    </citation>
    <scope>NUCLEOTIDE SEQUENCE [LARGE SCALE GENOMIC DNA]</scope>
</reference>
<dbReference type="EMBL" id="CCYA01000278">
    <property type="protein sequence ID" value="CEH16177.1"/>
    <property type="molecule type" value="Genomic_DNA"/>
</dbReference>
<dbReference type="Pfam" id="PF00400">
    <property type="entry name" value="WD40"/>
    <property type="match status" value="2"/>
</dbReference>
<dbReference type="InterPro" id="IPR001680">
    <property type="entry name" value="WD40_rpt"/>
</dbReference>
<evidence type="ECO:0000256" key="7">
    <source>
        <dbReference type="SAM" id="MobiDB-lite"/>
    </source>
</evidence>
<feature type="repeat" description="WD" evidence="6">
    <location>
        <begin position="405"/>
        <end position="440"/>
    </location>
</feature>
<evidence type="ECO:0000256" key="3">
    <source>
        <dbReference type="ARBA" id="ARBA00022737"/>
    </source>
</evidence>
<feature type="region of interest" description="Disordered" evidence="7">
    <location>
        <begin position="94"/>
        <end position="123"/>
    </location>
</feature>
<accession>A0A0P1BJU2</accession>
<name>A0A0P1BJU2_9BASI</name>
<dbReference type="OrthoDB" id="2096344at2759"/>
<evidence type="ECO:0000256" key="2">
    <source>
        <dbReference type="ARBA" id="ARBA00022574"/>
    </source>
</evidence>
<feature type="repeat" description="WD" evidence="6">
    <location>
        <begin position="363"/>
        <end position="404"/>
    </location>
</feature>
<dbReference type="PANTHER" id="PTHR22852">
    <property type="entry name" value="LETHAL 2 DENTICLELESS PROTEIN RETINOIC ACID-REGULATED NUCLEAR MATRIX-ASSOCIATED PROTEIN"/>
    <property type="match status" value="1"/>
</dbReference>
<dbReference type="InterPro" id="IPR015943">
    <property type="entry name" value="WD40/YVTN_repeat-like_dom_sf"/>
</dbReference>
<protein>
    <submittedName>
        <fullName evidence="8">Denticleless protein homolog</fullName>
    </submittedName>
</protein>
<feature type="compositionally biased region" description="Basic and acidic residues" evidence="7">
    <location>
        <begin position="552"/>
        <end position="561"/>
    </location>
</feature>
<feature type="region of interest" description="Disordered" evidence="7">
    <location>
        <begin position="157"/>
        <end position="231"/>
    </location>
</feature>
<feature type="compositionally biased region" description="Low complexity" evidence="7">
    <location>
        <begin position="163"/>
        <end position="175"/>
    </location>
</feature>
<dbReference type="SUPFAM" id="SSF50978">
    <property type="entry name" value="WD40 repeat-like"/>
    <property type="match status" value="1"/>
</dbReference>